<feature type="transmembrane region" description="Helical" evidence="2">
    <location>
        <begin position="55"/>
        <end position="77"/>
    </location>
</feature>
<dbReference type="OMA" id="KNCATNA"/>
<evidence type="ECO:0000313" key="4">
    <source>
        <dbReference type="Proteomes" id="UP000191522"/>
    </source>
</evidence>
<reference evidence="4" key="1">
    <citation type="journal article" date="2017" name="Nat. Microbiol.">
        <title>Global analysis of biosynthetic gene clusters reveals vast potential of secondary metabolite production in Penicillium species.</title>
        <authorList>
            <person name="Nielsen J.C."/>
            <person name="Grijseels S."/>
            <person name="Prigent S."/>
            <person name="Ji B."/>
            <person name="Dainat J."/>
            <person name="Nielsen K.F."/>
            <person name="Frisvad J.C."/>
            <person name="Workman M."/>
            <person name="Nielsen J."/>
        </authorList>
    </citation>
    <scope>NUCLEOTIDE SEQUENCE [LARGE SCALE GENOMIC DNA]</scope>
    <source>
        <strain evidence="4">IBT 11843</strain>
    </source>
</reference>
<protein>
    <recommendedName>
        <fullName evidence="5">MARVEL domain-containing protein</fullName>
    </recommendedName>
</protein>
<dbReference type="AlphaFoldDB" id="A0A1V6P8H2"/>
<feature type="region of interest" description="Disordered" evidence="1">
    <location>
        <begin position="82"/>
        <end position="103"/>
    </location>
</feature>
<evidence type="ECO:0000313" key="3">
    <source>
        <dbReference type="EMBL" id="OQD73022.1"/>
    </source>
</evidence>
<proteinExistence type="predicted"/>
<evidence type="ECO:0000256" key="1">
    <source>
        <dbReference type="SAM" id="MobiDB-lite"/>
    </source>
</evidence>
<dbReference type="Proteomes" id="UP000191522">
    <property type="component" value="Unassembled WGS sequence"/>
</dbReference>
<keyword evidence="2" id="KW-0812">Transmembrane</keyword>
<keyword evidence="2" id="KW-0472">Membrane</keyword>
<comment type="caution">
    <text evidence="3">The sequence shown here is derived from an EMBL/GenBank/DDBJ whole genome shotgun (WGS) entry which is preliminary data.</text>
</comment>
<dbReference type="OrthoDB" id="20872at2759"/>
<keyword evidence="4" id="KW-1185">Reference proteome</keyword>
<gene>
    <name evidence="3" type="ORF">PENDEC_c017G02865</name>
</gene>
<sequence>MPNRLSKFVTPIDVIFSYLWLTAFIFAAQDYNWKNCATNAPAGASCALKKANESFMFLTFFFTILAVFLELFNLWSYRKESGANEERKYNAQHAGDGPTDTVA</sequence>
<evidence type="ECO:0008006" key="5">
    <source>
        <dbReference type="Google" id="ProtNLM"/>
    </source>
</evidence>
<dbReference type="PANTHER" id="PTHR39608">
    <property type="entry name" value="INTEGRAL MEMBRANE PROTEIN (AFU_ORTHOLOGUE AFUA_5G08640)"/>
    <property type="match status" value="1"/>
</dbReference>
<keyword evidence="2" id="KW-1133">Transmembrane helix</keyword>
<dbReference type="PANTHER" id="PTHR39608:SF2">
    <property type="entry name" value="MARVEL DOMAIN-CONTAINING PROTEIN"/>
    <property type="match status" value="1"/>
</dbReference>
<accession>A0A1V6P8H2</accession>
<evidence type="ECO:0000256" key="2">
    <source>
        <dbReference type="SAM" id="Phobius"/>
    </source>
</evidence>
<feature type="transmembrane region" description="Helical" evidence="2">
    <location>
        <begin position="12"/>
        <end position="29"/>
    </location>
</feature>
<dbReference type="EMBL" id="MDYL01000017">
    <property type="protein sequence ID" value="OQD73022.1"/>
    <property type="molecule type" value="Genomic_DNA"/>
</dbReference>
<name>A0A1V6P8H2_PENDC</name>
<organism evidence="3 4">
    <name type="scientific">Penicillium decumbens</name>
    <dbReference type="NCBI Taxonomy" id="69771"/>
    <lineage>
        <taxon>Eukaryota</taxon>
        <taxon>Fungi</taxon>
        <taxon>Dikarya</taxon>
        <taxon>Ascomycota</taxon>
        <taxon>Pezizomycotina</taxon>
        <taxon>Eurotiomycetes</taxon>
        <taxon>Eurotiomycetidae</taxon>
        <taxon>Eurotiales</taxon>
        <taxon>Aspergillaceae</taxon>
        <taxon>Penicillium</taxon>
    </lineage>
</organism>
<dbReference type="STRING" id="69771.A0A1V6P8H2"/>